<feature type="signal peptide" evidence="3">
    <location>
        <begin position="1"/>
        <end position="26"/>
    </location>
</feature>
<proteinExistence type="predicted"/>
<accession>A0ABR6NFT1</accession>
<feature type="domain" description="Polysaccharide export protein N-terminal" evidence="4">
    <location>
        <begin position="60"/>
        <end position="135"/>
    </location>
</feature>
<name>A0ABR6NFT1_9SPHN</name>
<dbReference type="InterPro" id="IPR003715">
    <property type="entry name" value="Poly_export_N"/>
</dbReference>
<dbReference type="Gene3D" id="3.10.560.10">
    <property type="entry name" value="Outer membrane lipoprotein wza domain like"/>
    <property type="match status" value="1"/>
</dbReference>
<dbReference type="RefSeq" id="WP_260394838.1">
    <property type="nucleotide sequence ID" value="NZ_JACHKA010000001.1"/>
</dbReference>
<feature type="region of interest" description="Disordered" evidence="2">
    <location>
        <begin position="37"/>
        <end position="60"/>
    </location>
</feature>
<evidence type="ECO:0000259" key="5">
    <source>
        <dbReference type="Pfam" id="PF10531"/>
    </source>
</evidence>
<keyword evidence="7" id="KW-1185">Reference proteome</keyword>
<evidence type="ECO:0000313" key="7">
    <source>
        <dbReference type="Proteomes" id="UP001138540"/>
    </source>
</evidence>
<feature type="chain" id="PRO_5046664125" evidence="3">
    <location>
        <begin position="27"/>
        <end position="252"/>
    </location>
</feature>
<dbReference type="PROSITE" id="PS51257">
    <property type="entry name" value="PROKAR_LIPOPROTEIN"/>
    <property type="match status" value="1"/>
</dbReference>
<sequence>MTLAIDRYGGLAGRVGLAALCAAALAACSSGPRQLGGDPQLSVLSGTELPRPDRQDVSSNQVPYYVGPFDSLTIDVFGIQELSNRAVQVDASGRISFPLAGIVDVSGLTPAEVEGELATRLRRAHVREPQVTVNLKETLSQVITVEGEVNKPGLYPVVGRLTLMGAIAKAEGTGEFSRLDDVVVFRTVRGQRYAALYNLDAIRHGAYPDPQVYASDIVMVGESRARRLFKDLLAISPALITPTVIAIDRLTR</sequence>
<dbReference type="PANTHER" id="PTHR33619:SF3">
    <property type="entry name" value="POLYSACCHARIDE EXPORT PROTEIN GFCE-RELATED"/>
    <property type="match status" value="1"/>
</dbReference>
<feature type="domain" description="Soluble ligand binding" evidence="5">
    <location>
        <begin position="142"/>
        <end position="190"/>
    </location>
</feature>
<evidence type="ECO:0000313" key="6">
    <source>
        <dbReference type="EMBL" id="MBB5986126.1"/>
    </source>
</evidence>
<comment type="caution">
    <text evidence="6">The sequence shown here is derived from an EMBL/GenBank/DDBJ whole genome shotgun (WGS) entry which is preliminary data.</text>
</comment>
<keyword evidence="1 3" id="KW-0732">Signal</keyword>
<organism evidence="6 7">
    <name type="scientific">Sphingobium lignivorans</name>
    <dbReference type="NCBI Taxonomy" id="2735886"/>
    <lineage>
        <taxon>Bacteria</taxon>
        <taxon>Pseudomonadati</taxon>
        <taxon>Pseudomonadota</taxon>
        <taxon>Alphaproteobacteria</taxon>
        <taxon>Sphingomonadales</taxon>
        <taxon>Sphingomonadaceae</taxon>
        <taxon>Sphingobium</taxon>
    </lineage>
</organism>
<dbReference type="Proteomes" id="UP001138540">
    <property type="component" value="Unassembled WGS sequence"/>
</dbReference>
<evidence type="ECO:0000256" key="3">
    <source>
        <dbReference type="SAM" id="SignalP"/>
    </source>
</evidence>
<protein>
    <submittedName>
        <fullName evidence="6">Polysaccharide export outer membrane protein</fullName>
    </submittedName>
</protein>
<evidence type="ECO:0000256" key="2">
    <source>
        <dbReference type="SAM" id="MobiDB-lite"/>
    </source>
</evidence>
<dbReference type="Pfam" id="PF02563">
    <property type="entry name" value="Poly_export"/>
    <property type="match status" value="1"/>
</dbReference>
<dbReference type="EMBL" id="JACHKA010000001">
    <property type="protein sequence ID" value="MBB5986126.1"/>
    <property type="molecule type" value="Genomic_DNA"/>
</dbReference>
<dbReference type="InterPro" id="IPR019554">
    <property type="entry name" value="Soluble_ligand-bd"/>
</dbReference>
<dbReference type="Pfam" id="PF10531">
    <property type="entry name" value="SLBB"/>
    <property type="match status" value="1"/>
</dbReference>
<gene>
    <name evidence="6" type="ORF">HNP60_002100</name>
</gene>
<dbReference type="PANTHER" id="PTHR33619">
    <property type="entry name" value="POLYSACCHARIDE EXPORT PROTEIN GFCE-RELATED"/>
    <property type="match status" value="1"/>
</dbReference>
<dbReference type="InterPro" id="IPR049712">
    <property type="entry name" value="Poly_export"/>
</dbReference>
<evidence type="ECO:0000256" key="1">
    <source>
        <dbReference type="ARBA" id="ARBA00022729"/>
    </source>
</evidence>
<dbReference type="Gene3D" id="3.30.1950.10">
    <property type="entry name" value="wza like domain"/>
    <property type="match status" value="1"/>
</dbReference>
<evidence type="ECO:0000259" key="4">
    <source>
        <dbReference type="Pfam" id="PF02563"/>
    </source>
</evidence>
<reference evidence="6 7" key="1">
    <citation type="submission" date="2020-08" db="EMBL/GenBank/DDBJ databases">
        <title>Exploring microbial biodiversity for novel pathways involved in the catabolism of aromatic compounds derived from lignin.</title>
        <authorList>
            <person name="Elkins J."/>
        </authorList>
    </citation>
    <scope>NUCLEOTIDE SEQUENCE [LARGE SCALE GENOMIC DNA]</scope>
    <source>
        <strain evidence="6 7">B1D3A</strain>
    </source>
</reference>